<dbReference type="SUPFAM" id="SSF51338">
    <property type="entry name" value="Composite domain of metallo-dependent hydrolases"/>
    <property type="match status" value="1"/>
</dbReference>
<keyword evidence="2" id="KW-0378">Hydrolase</keyword>
<dbReference type="InterPro" id="IPR032466">
    <property type="entry name" value="Metal_Hydrolase"/>
</dbReference>
<dbReference type="PANTHER" id="PTHR43135:SF3">
    <property type="entry name" value="ALPHA-D-RIBOSE 1-METHYLPHOSPHONATE 5-TRIPHOSPHATE DIPHOSPHATASE"/>
    <property type="match status" value="1"/>
</dbReference>
<dbReference type="Gene3D" id="2.30.40.10">
    <property type="entry name" value="Urease, subunit C, domain 1"/>
    <property type="match status" value="1"/>
</dbReference>
<reference evidence="3" key="1">
    <citation type="submission" date="2016-10" db="EMBL/GenBank/DDBJ databases">
        <authorList>
            <person name="Varghese N."/>
            <person name="Submissions S."/>
        </authorList>
    </citation>
    <scope>NUCLEOTIDE SEQUENCE [LARGE SCALE GENOMIC DNA]</scope>
    <source>
        <strain evidence="3">CGMCC 1.11022</strain>
    </source>
</reference>
<dbReference type="GO" id="GO:0016810">
    <property type="term" value="F:hydrolase activity, acting on carbon-nitrogen (but not peptide) bonds"/>
    <property type="evidence" value="ECO:0007669"/>
    <property type="project" value="InterPro"/>
</dbReference>
<dbReference type="Pfam" id="PF01979">
    <property type="entry name" value="Amidohydro_1"/>
    <property type="match status" value="1"/>
</dbReference>
<evidence type="ECO:0000313" key="3">
    <source>
        <dbReference type="Proteomes" id="UP000198894"/>
    </source>
</evidence>
<dbReference type="PANTHER" id="PTHR43135">
    <property type="entry name" value="ALPHA-D-RIBOSE 1-METHYLPHOSPHONATE 5-TRIPHOSPHATE DIPHOSPHATASE"/>
    <property type="match status" value="1"/>
</dbReference>
<gene>
    <name evidence="2" type="ORF">SAMN05428953_13716</name>
</gene>
<dbReference type="SUPFAM" id="SSF51556">
    <property type="entry name" value="Metallo-dependent hydrolases"/>
    <property type="match status" value="1"/>
</dbReference>
<sequence length="116" mass="12352">MSAESLEKVSFVLDAGLSALETLQSAGVTMGYGSDLLGQMHRHQSEEFLLRGRVLKPRDVIRSATVDAARVLNMEGLIGTIAPGAHADLIAVYGNPLKDLAILSDPARLRKIIKGG</sequence>
<proteinExistence type="predicted"/>
<dbReference type="InterPro" id="IPR051781">
    <property type="entry name" value="Metallo-dep_Hydrolase"/>
</dbReference>
<accession>A0A1G9K3G0</accession>
<keyword evidence="3" id="KW-1185">Reference proteome</keyword>
<evidence type="ECO:0000259" key="1">
    <source>
        <dbReference type="Pfam" id="PF01979"/>
    </source>
</evidence>
<dbReference type="Proteomes" id="UP000198894">
    <property type="component" value="Unassembled WGS sequence"/>
</dbReference>
<dbReference type="Gene3D" id="3.20.20.140">
    <property type="entry name" value="Metal-dependent hydrolases"/>
    <property type="match status" value="1"/>
</dbReference>
<evidence type="ECO:0000313" key="2">
    <source>
        <dbReference type="EMBL" id="SDL43954.1"/>
    </source>
</evidence>
<dbReference type="InterPro" id="IPR011059">
    <property type="entry name" value="Metal-dep_hydrolase_composite"/>
</dbReference>
<name>A0A1G9K3G0_9HYPH</name>
<feature type="domain" description="Amidohydrolase-related" evidence="1">
    <location>
        <begin position="12"/>
        <end position="116"/>
    </location>
</feature>
<dbReference type="AlphaFoldDB" id="A0A1G9K3G0"/>
<protein>
    <submittedName>
        <fullName evidence="2">Amidohydrolase family protein</fullName>
    </submittedName>
</protein>
<dbReference type="EMBL" id="FNEE01000037">
    <property type="protein sequence ID" value="SDL43954.1"/>
    <property type="molecule type" value="Genomic_DNA"/>
</dbReference>
<dbReference type="InterPro" id="IPR006680">
    <property type="entry name" value="Amidohydro-rel"/>
</dbReference>
<organism evidence="2 3">
    <name type="scientific">Mesorhizobium muleiense</name>
    <dbReference type="NCBI Taxonomy" id="1004279"/>
    <lineage>
        <taxon>Bacteria</taxon>
        <taxon>Pseudomonadati</taxon>
        <taxon>Pseudomonadota</taxon>
        <taxon>Alphaproteobacteria</taxon>
        <taxon>Hyphomicrobiales</taxon>
        <taxon>Phyllobacteriaceae</taxon>
        <taxon>Mesorhizobium</taxon>
    </lineage>
</organism>